<dbReference type="EMBL" id="BHZD01000001">
    <property type="protein sequence ID" value="GCD47631.1"/>
    <property type="molecule type" value="Genomic_DNA"/>
</dbReference>
<dbReference type="Proteomes" id="UP000286746">
    <property type="component" value="Unassembled WGS sequence"/>
</dbReference>
<evidence type="ECO:0000256" key="1">
    <source>
        <dbReference type="ARBA" id="ARBA00022679"/>
    </source>
</evidence>
<comment type="caution">
    <text evidence="5">The sequence shown here is derived from an EMBL/GenBank/DDBJ whole genome shotgun (WGS) entry which is preliminary data.</text>
</comment>
<organism evidence="5 6">
    <name type="scientific">Streptomyces paromomycinus</name>
    <name type="common">Streptomyces rimosus subsp. paromomycinus</name>
    <dbReference type="NCBI Taxonomy" id="92743"/>
    <lineage>
        <taxon>Bacteria</taxon>
        <taxon>Bacillati</taxon>
        <taxon>Actinomycetota</taxon>
        <taxon>Actinomycetes</taxon>
        <taxon>Kitasatosporales</taxon>
        <taxon>Streptomycetaceae</taxon>
        <taxon>Streptomyces</taxon>
    </lineage>
</organism>
<feature type="domain" description="N-acetyltransferase" evidence="4">
    <location>
        <begin position="11"/>
        <end position="170"/>
    </location>
</feature>
<dbReference type="CDD" id="cd04301">
    <property type="entry name" value="NAT_SF"/>
    <property type="match status" value="1"/>
</dbReference>
<dbReference type="Pfam" id="PF00583">
    <property type="entry name" value="Acetyltransf_1"/>
    <property type="match status" value="1"/>
</dbReference>
<protein>
    <recommendedName>
        <fullName evidence="4">N-acetyltransferase domain-containing protein</fullName>
    </recommendedName>
</protein>
<evidence type="ECO:0000259" key="4">
    <source>
        <dbReference type="PROSITE" id="PS51186"/>
    </source>
</evidence>
<dbReference type="PANTHER" id="PTHR43072">
    <property type="entry name" value="N-ACETYLTRANSFERASE"/>
    <property type="match status" value="1"/>
</dbReference>
<evidence type="ECO:0000313" key="6">
    <source>
        <dbReference type="Proteomes" id="UP000286746"/>
    </source>
</evidence>
<dbReference type="RefSeq" id="WP_125057699.1">
    <property type="nucleotide sequence ID" value="NZ_BHZD01000001.1"/>
</dbReference>
<proteinExistence type="predicted"/>
<evidence type="ECO:0000256" key="3">
    <source>
        <dbReference type="SAM" id="MobiDB-lite"/>
    </source>
</evidence>
<dbReference type="SUPFAM" id="SSF55729">
    <property type="entry name" value="Acyl-CoA N-acyltransferases (Nat)"/>
    <property type="match status" value="1"/>
</dbReference>
<dbReference type="InterPro" id="IPR016181">
    <property type="entry name" value="Acyl_CoA_acyltransferase"/>
</dbReference>
<dbReference type="GO" id="GO:0016747">
    <property type="term" value="F:acyltransferase activity, transferring groups other than amino-acyl groups"/>
    <property type="evidence" value="ECO:0007669"/>
    <property type="project" value="InterPro"/>
</dbReference>
<dbReference type="InterPro" id="IPR000182">
    <property type="entry name" value="GNAT_dom"/>
</dbReference>
<gene>
    <name evidence="5" type="ORF">GKJPGBOP_07424</name>
</gene>
<feature type="region of interest" description="Disordered" evidence="3">
    <location>
        <begin position="160"/>
        <end position="182"/>
    </location>
</feature>
<dbReference type="PANTHER" id="PTHR43072:SF23">
    <property type="entry name" value="UPF0039 PROTEIN C11D3.02C"/>
    <property type="match status" value="1"/>
</dbReference>
<keyword evidence="6" id="KW-1185">Reference proteome</keyword>
<dbReference type="Gene3D" id="3.40.630.30">
    <property type="match status" value="1"/>
</dbReference>
<keyword evidence="2" id="KW-0012">Acyltransferase</keyword>
<dbReference type="PROSITE" id="PS51186">
    <property type="entry name" value="GNAT"/>
    <property type="match status" value="1"/>
</dbReference>
<reference evidence="5 6" key="1">
    <citation type="submission" date="2018-11" db="EMBL/GenBank/DDBJ databases">
        <title>Whole genome sequence of Streptomyces paromomycinus NBRC 15454(T).</title>
        <authorList>
            <person name="Komaki H."/>
            <person name="Tamura T."/>
        </authorList>
    </citation>
    <scope>NUCLEOTIDE SEQUENCE [LARGE SCALE GENOMIC DNA]</scope>
    <source>
        <strain evidence="5 6">NBRC 15454</strain>
    </source>
</reference>
<accession>A0A401WEB8</accession>
<evidence type="ECO:0000313" key="5">
    <source>
        <dbReference type="EMBL" id="GCD47631.1"/>
    </source>
</evidence>
<name>A0A401WEB8_STREY</name>
<keyword evidence="1" id="KW-0808">Transferase</keyword>
<dbReference type="AlphaFoldDB" id="A0A401WEB8"/>
<sequence length="182" mass="19611">MPTPDAHDSEITLHPLRPEHLPAVLELGERVYDTDAMPYTGWSLTAVATHLDASVPACRVAMAGDRLAGFVLGSMTFEQREDWGYLEWIAVDPDFQGRGVAGRLVQDCCAALTEAGASSVVTDVEVNNTASATLMRRNGFTEGVTVTLFVRPGSGEAAHRGGISLPHFARTGRPRPTHRDGR</sequence>
<evidence type="ECO:0000256" key="2">
    <source>
        <dbReference type="ARBA" id="ARBA00023315"/>
    </source>
</evidence>